<dbReference type="Gene3D" id="1.10.287.950">
    <property type="entry name" value="Methyl-accepting chemotaxis protein"/>
    <property type="match status" value="1"/>
</dbReference>
<dbReference type="PROSITE" id="PS50112">
    <property type="entry name" value="PAS"/>
    <property type="match status" value="1"/>
</dbReference>
<keyword evidence="16" id="KW-1185">Reference proteome</keyword>
<keyword evidence="8 12" id="KW-0472">Membrane</keyword>
<keyword evidence="2" id="KW-1003">Cell membrane</keyword>
<dbReference type="PROSITE" id="PS50111">
    <property type="entry name" value="CHEMOTAXIS_TRANSDUC_2"/>
    <property type="match status" value="1"/>
</dbReference>
<evidence type="ECO:0000256" key="6">
    <source>
        <dbReference type="ARBA" id="ARBA00022692"/>
    </source>
</evidence>
<dbReference type="Pfam" id="PF08447">
    <property type="entry name" value="PAS_3"/>
    <property type="match status" value="1"/>
</dbReference>
<keyword evidence="9 10" id="KW-0807">Transducer</keyword>
<evidence type="ECO:0000313" key="15">
    <source>
        <dbReference type="EMBL" id="RVU32485.1"/>
    </source>
</evidence>
<evidence type="ECO:0000256" key="5">
    <source>
        <dbReference type="ARBA" id="ARBA00022519"/>
    </source>
</evidence>
<evidence type="ECO:0000256" key="9">
    <source>
        <dbReference type="ARBA" id="ARBA00023224"/>
    </source>
</evidence>
<protein>
    <submittedName>
        <fullName evidence="15">PAS domain S-box protein</fullName>
    </submittedName>
</protein>
<feature type="domain" description="Methyl-accepting transducer" evidence="13">
    <location>
        <begin position="249"/>
        <end position="485"/>
    </location>
</feature>
<evidence type="ECO:0000256" key="12">
    <source>
        <dbReference type="SAM" id="Phobius"/>
    </source>
</evidence>
<dbReference type="InterPro" id="IPR013655">
    <property type="entry name" value="PAS_fold_3"/>
</dbReference>
<dbReference type="InterPro" id="IPR000014">
    <property type="entry name" value="PAS"/>
</dbReference>
<feature type="coiled-coil region" evidence="11">
    <location>
        <begin position="327"/>
        <end position="354"/>
    </location>
</feature>
<keyword evidence="3" id="KW-0488">Methylation</keyword>
<organism evidence="15 16">
    <name type="scientific">Neptunomonas marina</name>
    <dbReference type="NCBI Taxonomy" id="1815562"/>
    <lineage>
        <taxon>Bacteria</taxon>
        <taxon>Pseudomonadati</taxon>
        <taxon>Pseudomonadota</taxon>
        <taxon>Gammaproteobacteria</taxon>
        <taxon>Oceanospirillales</taxon>
        <taxon>Oceanospirillaceae</taxon>
        <taxon>Neptunomonas</taxon>
    </lineage>
</organism>
<keyword evidence="5" id="KW-0997">Cell inner membrane</keyword>
<evidence type="ECO:0000259" key="14">
    <source>
        <dbReference type="PROSITE" id="PS50112"/>
    </source>
</evidence>
<dbReference type="Pfam" id="PF00015">
    <property type="entry name" value="MCPsignal"/>
    <property type="match status" value="1"/>
</dbReference>
<dbReference type="RefSeq" id="WP_127692654.1">
    <property type="nucleotide sequence ID" value="NZ_SACQ01000001.1"/>
</dbReference>
<keyword evidence="11" id="KW-0175">Coiled coil</keyword>
<sequence>MKKNLPVNNTERTFSENTPLVSTTDLKGIITSVNDAFIEISGFTQEELIGKPHNLVRHPDMPAAAFGDMWEKLKANKPWIGVVKNRCKDGGYYWVNAYVTPILDNGTTIGYQSVRTRPTKAQVARAEDVFTRINNGRKRMSFHDIQIAKKTALIPALSAIVPLLIGAVTGWSATWIIASALVSAVFFSWLAAYSFKPIKMLEQRSHKVIKSKLLEEVYGNSRSEAGAIYLAALTNKARIRSANVRVGDSAATLEQKGHHTIGIARSAEQAITEQVAELDAIVGRVGMLSSSIEEAASSARNASENTHDALEKACFGQAAVADTIDAIGDMAQQVSAASEQLDNLQAATQDITNATEVISDIADQTNLLALNAAIEAARAGEQGRGFAVVADEVRALAQRTQQSTRDIDAAIKRLGSESSQAISKMKQGGEQAQACVEQAHNAGSALEAIAHSVSNIAELNTSIAGVFEQQSSSAESLNTEINRAKASADVALAAAREAGAASQELADTSKELIQSVNV</sequence>
<evidence type="ECO:0000256" key="7">
    <source>
        <dbReference type="ARBA" id="ARBA00022989"/>
    </source>
</evidence>
<feature type="transmembrane region" description="Helical" evidence="12">
    <location>
        <begin position="175"/>
        <end position="195"/>
    </location>
</feature>
<dbReference type="PANTHER" id="PTHR32089">
    <property type="entry name" value="METHYL-ACCEPTING CHEMOTAXIS PROTEIN MCPB"/>
    <property type="match status" value="1"/>
</dbReference>
<dbReference type="Gene3D" id="3.30.450.20">
    <property type="entry name" value="PAS domain"/>
    <property type="match status" value="1"/>
</dbReference>
<dbReference type="GO" id="GO:0005886">
    <property type="term" value="C:plasma membrane"/>
    <property type="evidence" value="ECO:0007669"/>
    <property type="project" value="UniProtKB-SubCell"/>
</dbReference>
<dbReference type="CDD" id="cd11386">
    <property type="entry name" value="MCP_signal"/>
    <property type="match status" value="1"/>
</dbReference>
<proteinExistence type="predicted"/>
<dbReference type="InterPro" id="IPR035965">
    <property type="entry name" value="PAS-like_dom_sf"/>
</dbReference>
<accession>A0A437QDG5</accession>
<dbReference type="GO" id="GO:0007165">
    <property type="term" value="P:signal transduction"/>
    <property type="evidence" value="ECO:0007669"/>
    <property type="project" value="UniProtKB-KW"/>
</dbReference>
<dbReference type="SMART" id="SM00086">
    <property type="entry name" value="PAC"/>
    <property type="match status" value="1"/>
</dbReference>
<dbReference type="AlphaFoldDB" id="A0A437QDG5"/>
<dbReference type="SMART" id="SM00283">
    <property type="entry name" value="MA"/>
    <property type="match status" value="1"/>
</dbReference>
<evidence type="ECO:0000256" key="4">
    <source>
        <dbReference type="ARBA" id="ARBA00022500"/>
    </source>
</evidence>
<keyword evidence="7 12" id="KW-1133">Transmembrane helix</keyword>
<dbReference type="CDD" id="cd00130">
    <property type="entry name" value="PAS"/>
    <property type="match status" value="1"/>
</dbReference>
<dbReference type="SMART" id="SM00091">
    <property type="entry name" value="PAS"/>
    <property type="match status" value="1"/>
</dbReference>
<reference evidence="15 16" key="1">
    <citation type="submission" date="2019-01" db="EMBL/GenBank/DDBJ databases">
        <authorList>
            <person name="Chen W.-M."/>
        </authorList>
    </citation>
    <scope>NUCLEOTIDE SEQUENCE [LARGE SCALE GENOMIC DNA]</scope>
    <source>
        <strain evidence="15 16">HPM-16</strain>
    </source>
</reference>
<comment type="subcellular location">
    <subcellularLocation>
        <location evidence="1">Cell inner membrane</location>
        <topology evidence="1">Multi-pass membrane protein</topology>
    </subcellularLocation>
</comment>
<dbReference type="InterPro" id="IPR001610">
    <property type="entry name" value="PAC"/>
</dbReference>
<dbReference type="FunFam" id="3.30.450.20:FF:000046">
    <property type="entry name" value="Aerotaxis sensor receptor"/>
    <property type="match status" value="1"/>
</dbReference>
<evidence type="ECO:0000256" key="10">
    <source>
        <dbReference type="PROSITE-ProRule" id="PRU00284"/>
    </source>
</evidence>
<keyword evidence="6 12" id="KW-0812">Transmembrane</keyword>
<name>A0A437QDG5_9GAMM</name>
<keyword evidence="4" id="KW-0145">Chemotaxis</keyword>
<evidence type="ECO:0000256" key="2">
    <source>
        <dbReference type="ARBA" id="ARBA00022475"/>
    </source>
</evidence>
<evidence type="ECO:0000256" key="1">
    <source>
        <dbReference type="ARBA" id="ARBA00004429"/>
    </source>
</evidence>
<comment type="caution">
    <text evidence="15">The sequence shown here is derived from an EMBL/GenBank/DDBJ whole genome shotgun (WGS) entry which is preliminary data.</text>
</comment>
<dbReference type="SUPFAM" id="SSF58104">
    <property type="entry name" value="Methyl-accepting chemotaxis protein (MCP) signaling domain"/>
    <property type="match status" value="1"/>
</dbReference>
<dbReference type="Proteomes" id="UP000282818">
    <property type="component" value="Unassembled WGS sequence"/>
</dbReference>
<evidence type="ECO:0000256" key="11">
    <source>
        <dbReference type="SAM" id="Coils"/>
    </source>
</evidence>
<dbReference type="SUPFAM" id="SSF55785">
    <property type="entry name" value="PYP-like sensor domain (PAS domain)"/>
    <property type="match status" value="1"/>
</dbReference>
<dbReference type="GO" id="GO:0006935">
    <property type="term" value="P:chemotaxis"/>
    <property type="evidence" value="ECO:0007669"/>
    <property type="project" value="UniProtKB-KW"/>
</dbReference>
<evidence type="ECO:0000259" key="13">
    <source>
        <dbReference type="PROSITE" id="PS50111"/>
    </source>
</evidence>
<dbReference type="InterPro" id="IPR004089">
    <property type="entry name" value="MCPsignal_dom"/>
</dbReference>
<gene>
    <name evidence="15" type="ORF">EOE65_02210</name>
</gene>
<feature type="transmembrane region" description="Helical" evidence="12">
    <location>
        <begin position="147"/>
        <end position="169"/>
    </location>
</feature>
<dbReference type="PANTHER" id="PTHR32089:SF74">
    <property type="entry name" value="METHYL-ACCEPTING CHEMOTAXIS PROTEIN AER"/>
    <property type="match status" value="1"/>
</dbReference>
<feature type="domain" description="PAS" evidence="14">
    <location>
        <begin position="25"/>
        <end position="60"/>
    </location>
</feature>
<evidence type="ECO:0000256" key="8">
    <source>
        <dbReference type="ARBA" id="ARBA00023136"/>
    </source>
</evidence>
<evidence type="ECO:0000256" key="3">
    <source>
        <dbReference type="ARBA" id="ARBA00022481"/>
    </source>
</evidence>
<dbReference type="EMBL" id="SACQ01000001">
    <property type="protein sequence ID" value="RVU32485.1"/>
    <property type="molecule type" value="Genomic_DNA"/>
</dbReference>
<evidence type="ECO:0000313" key="16">
    <source>
        <dbReference type="Proteomes" id="UP000282818"/>
    </source>
</evidence>
<dbReference type="NCBIfam" id="TIGR00229">
    <property type="entry name" value="sensory_box"/>
    <property type="match status" value="1"/>
</dbReference>